<keyword evidence="2" id="KW-1185">Reference proteome</keyword>
<accession>A0A6H5HIU7</accession>
<dbReference type="InterPro" id="IPR016024">
    <property type="entry name" value="ARM-type_fold"/>
</dbReference>
<gene>
    <name evidence="1" type="ORF">NTEN_LOCUS20827</name>
</gene>
<dbReference type="OrthoDB" id="26518at2759"/>
<dbReference type="InterPro" id="IPR011989">
    <property type="entry name" value="ARM-like"/>
</dbReference>
<dbReference type="SUPFAM" id="SSF48371">
    <property type="entry name" value="ARM repeat"/>
    <property type="match status" value="1"/>
</dbReference>
<dbReference type="AlphaFoldDB" id="A0A6H5HIU7"/>
<reference evidence="1 2" key="1">
    <citation type="submission" date="2020-02" db="EMBL/GenBank/DDBJ databases">
        <authorList>
            <person name="Ferguson B K."/>
        </authorList>
    </citation>
    <scope>NUCLEOTIDE SEQUENCE [LARGE SCALE GENOMIC DNA]</scope>
</reference>
<dbReference type="PANTHER" id="PTHR46345:SF8">
    <property type="entry name" value="FORMIN 3, ISOFORM B"/>
    <property type="match status" value="1"/>
</dbReference>
<dbReference type="Gene3D" id="1.25.10.10">
    <property type="entry name" value="Leucine-rich Repeat Variant"/>
    <property type="match status" value="1"/>
</dbReference>
<protein>
    <submittedName>
        <fullName evidence="1">Uncharacterized protein</fullName>
    </submittedName>
</protein>
<evidence type="ECO:0000313" key="2">
    <source>
        <dbReference type="Proteomes" id="UP000479000"/>
    </source>
</evidence>
<sequence>MAIKNSLEPTLYGGSLLKKAVRAKALGPLLRAYNVNMDDIMRPFTTNAPLITETHVLNIRFLEKTVKMLIYRKYSLDTNNVTVKKQVFELLSALCVYNVEGYTRALDALEHYKKPANPPAKEPAVFGRFLDFCLTLIRTSIVHVGLYRSNRSKYVTKFAYDIRNRRALSKHLIIKHFIFL</sequence>
<dbReference type="PANTHER" id="PTHR46345">
    <property type="entry name" value="INVERTED FORMIN-2"/>
    <property type="match status" value="1"/>
</dbReference>
<organism evidence="1 2">
    <name type="scientific">Nesidiocoris tenuis</name>
    <dbReference type="NCBI Taxonomy" id="355587"/>
    <lineage>
        <taxon>Eukaryota</taxon>
        <taxon>Metazoa</taxon>
        <taxon>Ecdysozoa</taxon>
        <taxon>Arthropoda</taxon>
        <taxon>Hexapoda</taxon>
        <taxon>Insecta</taxon>
        <taxon>Pterygota</taxon>
        <taxon>Neoptera</taxon>
        <taxon>Paraneoptera</taxon>
        <taxon>Hemiptera</taxon>
        <taxon>Heteroptera</taxon>
        <taxon>Panheteroptera</taxon>
        <taxon>Cimicomorpha</taxon>
        <taxon>Miridae</taxon>
        <taxon>Dicyphina</taxon>
        <taxon>Nesidiocoris</taxon>
    </lineage>
</organism>
<dbReference type="EMBL" id="CADCXU010030531">
    <property type="protein sequence ID" value="CAB0016676.1"/>
    <property type="molecule type" value="Genomic_DNA"/>
</dbReference>
<proteinExistence type="predicted"/>
<feature type="non-terminal residue" evidence="1">
    <location>
        <position position="180"/>
    </location>
</feature>
<dbReference type="Proteomes" id="UP000479000">
    <property type="component" value="Unassembled WGS sequence"/>
</dbReference>
<evidence type="ECO:0000313" key="1">
    <source>
        <dbReference type="EMBL" id="CAB0016676.1"/>
    </source>
</evidence>
<feature type="non-terminal residue" evidence="1">
    <location>
        <position position="1"/>
    </location>
</feature>
<name>A0A6H5HIU7_9HEMI</name>